<dbReference type="STRING" id="264462.Bd3302"/>
<feature type="chain" id="PRO_5004276345" evidence="1">
    <location>
        <begin position="19"/>
        <end position="291"/>
    </location>
</feature>
<accession>Q6MI68</accession>
<evidence type="ECO:0000313" key="3">
    <source>
        <dbReference type="Proteomes" id="UP000008080"/>
    </source>
</evidence>
<evidence type="ECO:0000313" key="2">
    <source>
        <dbReference type="EMBL" id="CAE78112.1"/>
    </source>
</evidence>
<evidence type="ECO:0000256" key="1">
    <source>
        <dbReference type="SAM" id="SignalP"/>
    </source>
</evidence>
<keyword evidence="1" id="KW-0732">Signal</keyword>
<dbReference type="AlphaFoldDB" id="Q6MI68"/>
<dbReference type="EMBL" id="BX842655">
    <property type="protein sequence ID" value="CAE78112.1"/>
    <property type="molecule type" value="Genomic_DNA"/>
</dbReference>
<feature type="signal peptide" evidence="1">
    <location>
        <begin position="1"/>
        <end position="18"/>
    </location>
</feature>
<name>Q6MI68_BDEBA</name>
<dbReference type="Proteomes" id="UP000008080">
    <property type="component" value="Chromosome"/>
</dbReference>
<organism evidence="2 3">
    <name type="scientific">Bdellovibrio bacteriovorus (strain ATCC 15356 / DSM 50701 / NCIMB 9529 / HD100)</name>
    <dbReference type="NCBI Taxonomy" id="264462"/>
    <lineage>
        <taxon>Bacteria</taxon>
        <taxon>Pseudomonadati</taxon>
        <taxon>Bdellovibrionota</taxon>
        <taxon>Bdellovibrionia</taxon>
        <taxon>Bdellovibrionales</taxon>
        <taxon>Pseudobdellovibrionaceae</taxon>
        <taxon>Bdellovibrio</taxon>
    </lineage>
</organism>
<gene>
    <name evidence="2" type="ordered locus">Bd3302</name>
</gene>
<dbReference type="KEGG" id="bba:Bd3302"/>
<reference evidence="2 3" key="1">
    <citation type="journal article" date="2004" name="Science">
        <title>A predator unmasked: life cycle of Bdellovibrio bacteriovorus from a genomic perspective.</title>
        <authorList>
            <person name="Rendulic S."/>
            <person name="Jagtap P."/>
            <person name="Rosinus A."/>
            <person name="Eppinger M."/>
            <person name="Baar C."/>
            <person name="Lanz C."/>
            <person name="Keller H."/>
            <person name="Lambert C."/>
            <person name="Evans K.J."/>
            <person name="Goesmann A."/>
            <person name="Meyer F."/>
            <person name="Sockett R.E."/>
            <person name="Schuster S.C."/>
        </authorList>
    </citation>
    <scope>NUCLEOTIDE SEQUENCE [LARGE SCALE GENOMIC DNA]</scope>
    <source>
        <strain evidence="3">ATCC 15356 / DSM 50701 / NCIMB 9529 / HD100</strain>
    </source>
</reference>
<keyword evidence="3" id="KW-1185">Reference proteome</keyword>
<sequence>MKTLFAILFLLLAPTAQAQVLIQAPSASPTDFKKYLQENPTTRSYGDVQIEKLQQAPDQEQQLFHLADLSPNEVPQGLDTLTRLNQQSALSTLSLQFLRDLTSKWQSGKPSPQIQSSVRNLHCKFSLLQQESGPTPCAVETVSLENLRKLNPWMKALAVESQLIPLEESSRLRIVTEAPYHFTLISDSHASVKFYGTFAQLLQQTNTPQALIEGGCGGFQSQIDDISLSLQARVFFTPSCVQATNQADEETEKSWVQRNKKWLIPTAAILVGGGIYAMKDKKITIDKPSFK</sequence>
<dbReference type="RefSeq" id="WP_011165650.1">
    <property type="nucleotide sequence ID" value="NC_005363.1"/>
</dbReference>
<proteinExistence type="predicted"/>
<dbReference type="HOGENOM" id="CLU_955344_0_0_7"/>
<protein>
    <submittedName>
        <fullName evidence="2">Uncharacterized protein</fullName>
    </submittedName>
</protein>
<dbReference type="GeneID" id="93014132"/>